<dbReference type="Pfam" id="PF14107">
    <property type="entry name" value="DUF4280"/>
    <property type="match status" value="1"/>
</dbReference>
<dbReference type="OrthoDB" id="619618at2"/>
<dbReference type="HOGENOM" id="CLU_048267_0_0_10"/>
<comment type="caution">
    <text evidence="1">The sequence shown here is derived from an EMBL/GenBank/DDBJ whole genome shotgun (WGS) entry which is preliminary data.</text>
</comment>
<reference evidence="1 2" key="1">
    <citation type="submission" date="2009-09" db="EMBL/GenBank/DDBJ databases">
        <authorList>
            <person name="Weinstock G."/>
            <person name="Sodergren E."/>
            <person name="Clifton S."/>
            <person name="Fulton L."/>
            <person name="Fulton B."/>
            <person name="Courtney L."/>
            <person name="Fronick C."/>
            <person name="Harrison M."/>
            <person name="Strong C."/>
            <person name="Farmer C."/>
            <person name="Delahaunty K."/>
            <person name="Markovic C."/>
            <person name="Hall O."/>
            <person name="Minx P."/>
            <person name="Tomlinson C."/>
            <person name="Mitreva M."/>
            <person name="Nelson J."/>
            <person name="Hou S."/>
            <person name="Wollam A."/>
            <person name="Pepin K.H."/>
            <person name="Johnson M."/>
            <person name="Bhonagiri V."/>
            <person name="Nash W.E."/>
            <person name="Warren W."/>
            <person name="Chinwalla A."/>
            <person name="Mardis E.R."/>
            <person name="Wilson R.K."/>
        </authorList>
    </citation>
    <scope>NUCLEOTIDE SEQUENCE [LARGE SCALE GENOMIC DNA]</scope>
    <source>
        <strain evidence="1 2">F0319</strain>
    </source>
</reference>
<name>C9MQA5_9BACT</name>
<dbReference type="RefSeq" id="WP_004383476.1">
    <property type="nucleotide sequence ID" value="NZ_GG698714.1"/>
</dbReference>
<sequence length="456" mass="48743">MTKKYIPDNCTLFCDKGEIPTQIKVTHSNNSSLYGEYFVSEADMVPNENIFPFGICALTHKPCRFNPLYWDKCAEGIKVNGYKLVFEDASLICKEGGKITADFTVPSTGMLSGLGLAAPLQWLDYNKSIGFVQNRILYDVAHENIELVNDAMKANYGEILDNRLYSSQGWSYIRKSHPIIDIQSTNSLKSGIDGVYTKNGEYLVTDAKAYNTMRSPSLDTGASSGRELSQGWVENHIRNGTVKDSHTAAITTANNEGKLQRSVTQVNHTNRDMRSIPVDDDGYVYKRGRKILSETIENPPSKAGGFINSVRSNTANSKLVKGIENLSSKAGIPNSKAATKANDFLWKTSQAIDDMPVLKTTGKVVGKGAIVVGIAIDAYSIYSAYNEEGKFGDKTQQATGSAIGGAAGGWAGAELGAIIGTAICPGVGTLIGGVVGGIAGGILGSMGGSALVDSIF</sequence>
<protein>
    <recommendedName>
        <fullName evidence="3">DUF4280 domain-containing protein</fullName>
    </recommendedName>
</protein>
<dbReference type="STRING" id="649761.HMPREF0973_01805"/>
<dbReference type="eggNOG" id="COG3209">
    <property type="taxonomic scope" value="Bacteria"/>
</dbReference>
<keyword evidence="2" id="KW-1185">Reference proteome</keyword>
<evidence type="ECO:0000313" key="1">
    <source>
        <dbReference type="EMBL" id="EEX18309.1"/>
    </source>
</evidence>
<dbReference type="EMBL" id="ACVA01000041">
    <property type="protein sequence ID" value="EEX18309.1"/>
    <property type="molecule type" value="Genomic_DNA"/>
</dbReference>
<dbReference type="PANTHER" id="PTHR21525:SF9">
    <property type="entry name" value="CHANNEL_COLICIN DOMAIN-CONTAINING PROTEIN"/>
    <property type="match status" value="1"/>
</dbReference>
<gene>
    <name evidence="1" type="ORF">HMPREF0973_01805</name>
</gene>
<dbReference type="PANTHER" id="PTHR21525">
    <property type="entry name" value="MOTILE SPERM PROTEIN"/>
    <property type="match status" value="1"/>
</dbReference>
<evidence type="ECO:0000313" key="2">
    <source>
        <dbReference type="Proteomes" id="UP000003327"/>
    </source>
</evidence>
<organism evidence="1 2">
    <name type="scientific">Prevotella veroralis F0319</name>
    <dbReference type="NCBI Taxonomy" id="649761"/>
    <lineage>
        <taxon>Bacteria</taxon>
        <taxon>Pseudomonadati</taxon>
        <taxon>Bacteroidota</taxon>
        <taxon>Bacteroidia</taxon>
        <taxon>Bacteroidales</taxon>
        <taxon>Prevotellaceae</taxon>
        <taxon>Prevotella</taxon>
    </lineage>
</organism>
<proteinExistence type="predicted"/>
<dbReference type="CDD" id="cd20738">
    <property type="entry name" value="PoNe_DUF4280"/>
    <property type="match status" value="1"/>
</dbReference>
<dbReference type="InterPro" id="IPR025460">
    <property type="entry name" value="DUF4280"/>
</dbReference>
<accession>C9MQA5</accession>
<dbReference type="Proteomes" id="UP000003327">
    <property type="component" value="Unassembled WGS sequence"/>
</dbReference>
<dbReference type="AlphaFoldDB" id="C9MQA5"/>
<evidence type="ECO:0008006" key="3">
    <source>
        <dbReference type="Google" id="ProtNLM"/>
    </source>
</evidence>